<evidence type="ECO:0000256" key="1">
    <source>
        <dbReference type="SAM" id="Phobius"/>
    </source>
</evidence>
<feature type="domain" description="Bacterial Pleckstrin homology" evidence="2">
    <location>
        <begin position="357"/>
        <end position="441"/>
    </location>
</feature>
<feature type="transmembrane region" description="Helical" evidence="1">
    <location>
        <begin position="215"/>
        <end position="238"/>
    </location>
</feature>
<gene>
    <name evidence="3" type="ORF">K4H94_05120</name>
</gene>
<feature type="transmembrane region" description="Helical" evidence="1">
    <location>
        <begin position="329"/>
        <end position="349"/>
    </location>
</feature>
<organism evidence="3 4">
    <name type="scientific">Clostridium chauvoei</name>
    <dbReference type="NCBI Taxonomy" id="46867"/>
    <lineage>
        <taxon>Bacteria</taxon>
        <taxon>Bacillati</taxon>
        <taxon>Bacillota</taxon>
        <taxon>Clostridia</taxon>
        <taxon>Eubacteriales</taxon>
        <taxon>Clostridiaceae</taxon>
        <taxon>Clostridium</taxon>
    </lineage>
</organism>
<sequence>MRIILLFTGAILLISFYINNQSAAKNNNNILLGVTMPFEGIKNKKVLKIILDYKNENIKFTTLSFVVLLPILFMSYISFQFLYLFLWVLVIIYGSNRVFLKYNYKLKELKRKNNWFISKKYLLTIDTEVSRMKDKMPISWLWFIPSIIISIMPIGFSLINRKILGTPDIVISLTSIITTVIFIILHRIYSKKSTEVFSEDSKVNLACNTIYKRTWTLGFIIAATIQSISYLLIFLLTILGEINILLFSLVVIIPVLIILLGVYFINDKIRVEKNRLIRTSENPIYVDNDEYWKNGEYNNPNDYRTMVEKRVGYGMTYNMATKKGKIMTYGSYVFGILISVILIFMFFIFDFSKITLTINNNLVKISAPIYGTTFNIEDIQDITKVDNINKGIKTNGIGTDRYSLGHYNIDDYGNSLLYIYSKNPPYIVIKLKDKNLFINGKSKDETEIYYNDLINKWKH</sequence>
<dbReference type="RefSeq" id="WP_021876369.1">
    <property type="nucleotide sequence ID" value="NZ_CP018624.1"/>
</dbReference>
<keyword evidence="1" id="KW-0812">Transmembrane</keyword>
<protein>
    <recommendedName>
        <fullName evidence="2">Bacterial Pleckstrin homology domain-containing protein</fullName>
    </recommendedName>
</protein>
<feature type="transmembrane region" description="Helical" evidence="1">
    <location>
        <begin position="244"/>
        <end position="265"/>
    </location>
</feature>
<accession>A0ABD4RHL1</accession>
<dbReference type="Pfam" id="PF10882">
    <property type="entry name" value="bPH_5"/>
    <property type="match status" value="1"/>
</dbReference>
<evidence type="ECO:0000313" key="3">
    <source>
        <dbReference type="EMBL" id="MBX7290429.1"/>
    </source>
</evidence>
<dbReference type="GeneID" id="66302379"/>
<reference evidence="3 4" key="1">
    <citation type="submission" date="2021-08" db="EMBL/GenBank/DDBJ databases">
        <title>Genome sequence analysis of Clostridium chauvoei strains of European origin and evaluation of typing options for outbreak investigations.</title>
        <authorList>
            <person name="Abdel-Glil M."/>
            <person name="Thomas P."/>
            <person name="Seyboldt C."/>
        </authorList>
    </citation>
    <scope>NUCLEOTIDE SEQUENCE [LARGE SCALE GENOMIC DNA]</scope>
    <source>
        <strain evidence="3 4">S0260-09</strain>
    </source>
</reference>
<evidence type="ECO:0000259" key="2">
    <source>
        <dbReference type="Pfam" id="PF10882"/>
    </source>
</evidence>
<feature type="transmembrane region" description="Helical" evidence="1">
    <location>
        <begin position="65"/>
        <end position="93"/>
    </location>
</feature>
<dbReference type="EMBL" id="JAIFTX010000008">
    <property type="protein sequence ID" value="MBX7290429.1"/>
    <property type="molecule type" value="Genomic_DNA"/>
</dbReference>
<evidence type="ECO:0000313" key="4">
    <source>
        <dbReference type="Proteomes" id="UP000775179"/>
    </source>
</evidence>
<dbReference type="AlphaFoldDB" id="A0ABD4RHL1"/>
<name>A0ABD4RHL1_9CLOT</name>
<dbReference type="Proteomes" id="UP000775179">
    <property type="component" value="Unassembled WGS sequence"/>
</dbReference>
<feature type="transmembrane region" description="Helical" evidence="1">
    <location>
        <begin position="140"/>
        <end position="159"/>
    </location>
</feature>
<dbReference type="InterPro" id="IPR027783">
    <property type="entry name" value="Bacterial_PH-related"/>
</dbReference>
<comment type="caution">
    <text evidence="3">The sequence shown here is derived from an EMBL/GenBank/DDBJ whole genome shotgun (WGS) entry which is preliminary data.</text>
</comment>
<keyword evidence="1" id="KW-1133">Transmembrane helix</keyword>
<dbReference type="KEGG" id="cchv:BTM20_10890"/>
<keyword evidence="1" id="KW-0472">Membrane</keyword>
<proteinExistence type="predicted"/>
<feature type="transmembrane region" description="Helical" evidence="1">
    <location>
        <begin position="165"/>
        <end position="185"/>
    </location>
</feature>